<accession>A0A177HRY2</accession>
<dbReference type="PANTHER" id="PTHR43194">
    <property type="entry name" value="HYDROLASE ALPHA/BETA FOLD FAMILY"/>
    <property type="match status" value="1"/>
</dbReference>
<dbReference type="Gene3D" id="3.40.50.1820">
    <property type="entry name" value="alpha/beta hydrolase"/>
    <property type="match status" value="1"/>
</dbReference>
<dbReference type="Proteomes" id="UP000077381">
    <property type="component" value="Unassembled WGS sequence"/>
</dbReference>
<dbReference type="EC" id="3.8.1.5" evidence="2"/>
<keyword evidence="2" id="KW-0378">Hydrolase</keyword>
<reference evidence="2 3" key="1">
    <citation type="submission" date="2015-12" db="EMBL/GenBank/DDBJ databases">
        <title>Genome sequence of Streptomyces sp. G25.</title>
        <authorList>
            <person name="Poehlein A."/>
            <person name="Roettig A."/>
            <person name="Hiessl S."/>
            <person name="Hauschild P."/>
            <person name="Schauer J."/>
            <person name="Madkour M.H."/>
            <person name="Al-Ansari A.M."/>
            <person name="Almakishah N.H."/>
            <person name="Steinbuechel A."/>
            <person name="Daniel R."/>
        </authorList>
    </citation>
    <scope>NUCLEOTIDE SEQUENCE [LARGE SCALE GENOMIC DNA]</scope>
    <source>
        <strain evidence="3">G25(2015)</strain>
    </source>
</reference>
<dbReference type="Pfam" id="PF12697">
    <property type="entry name" value="Abhydrolase_6"/>
    <property type="match status" value="1"/>
</dbReference>
<dbReference type="AlphaFoldDB" id="A0A177HRY2"/>
<name>A0A177HRY2_9ACTN</name>
<keyword evidence="3" id="KW-1185">Reference proteome</keyword>
<protein>
    <submittedName>
        <fullName evidence="2">Haloalkane dehalogenase</fullName>
        <ecNumber evidence="2">3.8.1.5</ecNumber>
    </submittedName>
</protein>
<dbReference type="STRING" id="1716141.STSP_32990"/>
<dbReference type="PANTHER" id="PTHR43194:SF5">
    <property type="entry name" value="PIMELOYL-[ACYL-CARRIER PROTEIN] METHYL ESTER ESTERASE"/>
    <property type="match status" value="1"/>
</dbReference>
<feature type="domain" description="AB hydrolase-1" evidence="1">
    <location>
        <begin position="6"/>
        <end position="183"/>
    </location>
</feature>
<dbReference type="GO" id="GO:0018786">
    <property type="term" value="F:haloalkane dehalogenase activity"/>
    <property type="evidence" value="ECO:0007669"/>
    <property type="project" value="UniProtKB-EC"/>
</dbReference>
<evidence type="ECO:0000259" key="1">
    <source>
        <dbReference type="Pfam" id="PF12697"/>
    </source>
</evidence>
<dbReference type="EMBL" id="LOHS01000077">
    <property type="protein sequence ID" value="OAH13410.1"/>
    <property type="molecule type" value="Genomic_DNA"/>
</dbReference>
<sequence length="210" mass="22734">MTRAACVRDAVAVIRALDLAPVTLLGQSLGGHTALLTAAAHPDLVHALILVEAGPGGPNPELPKQIGDWLDGWPTPFKSFAEAEQFFGNEAWARGLDERPDGWHARVDRDVMVAAVAELATHAYWDEWERVRCPTLVIRGAQGTMPEAETAEMRERRPGMTQLAVIPDAAHDVHLDQPARLRAAVTVFLPGAEGAKARDGARRSGSEWES</sequence>
<gene>
    <name evidence="2" type="primary">dhmA</name>
    <name evidence="2" type="ORF">STSP_32990</name>
</gene>
<evidence type="ECO:0000313" key="3">
    <source>
        <dbReference type="Proteomes" id="UP000077381"/>
    </source>
</evidence>
<dbReference type="InterPro" id="IPR000073">
    <property type="entry name" value="AB_hydrolase_1"/>
</dbReference>
<organism evidence="2 3">
    <name type="scientific">Streptomyces jeddahensis</name>
    <dbReference type="NCBI Taxonomy" id="1716141"/>
    <lineage>
        <taxon>Bacteria</taxon>
        <taxon>Bacillati</taxon>
        <taxon>Actinomycetota</taxon>
        <taxon>Actinomycetes</taxon>
        <taxon>Kitasatosporales</taxon>
        <taxon>Streptomycetaceae</taxon>
        <taxon>Streptomyces</taxon>
    </lineage>
</organism>
<dbReference type="PATRIC" id="fig|1716141.3.peg.3466"/>
<comment type="caution">
    <text evidence="2">The sequence shown here is derived from an EMBL/GenBank/DDBJ whole genome shotgun (WGS) entry which is preliminary data.</text>
</comment>
<dbReference type="SUPFAM" id="SSF53474">
    <property type="entry name" value="alpha/beta-Hydrolases"/>
    <property type="match status" value="1"/>
</dbReference>
<evidence type="ECO:0000313" key="2">
    <source>
        <dbReference type="EMBL" id="OAH13410.1"/>
    </source>
</evidence>
<dbReference type="InterPro" id="IPR050228">
    <property type="entry name" value="Carboxylesterase_BioH"/>
</dbReference>
<dbReference type="InterPro" id="IPR029058">
    <property type="entry name" value="AB_hydrolase_fold"/>
</dbReference>
<proteinExistence type="predicted"/>